<feature type="compositionally biased region" description="Acidic residues" evidence="1">
    <location>
        <begin position="385"/>
        <end position="433"/>
    </location>
</feature>
<feature type="compositionally biased region" description="Acidic residues" evidence="1">
    <location>
        <begin position="481"/>
        <end position="493"/>
    </location>
</feature>
<feature type="region of interest" description="Disordered" evidence="1">
    <location>
        <begin position="84"/>
        <end position="106"/>
    </location>
</feature>
<dbReference type="EMBL" id="JAFBXF010000002">
    <property type="protein sequence ID" value="MBM2415980.1"/>
    <property type="molecule type" value="Genomic_DNA"/>
</dbReference>
<dbReference type="Proteomes" id="UP000809440">
    <property type="component" value="Unassembled WGS sequence"/>
</dbReference>
<feature type="region of interest" description="Disordered" evidence="1">
    <location>
        <begin position="782"/>
        <end position="804"/>
    </location>
</feature>
<feature type="compositionally biased region" description="Basic and acidic residues" evidence="1">
    <location>
        <begin position="516"/>
        <end position="527"/>
    </location>
</feature>
<dbReference type="EMBL" id="JAFBXE010000002">
    <property type="protein sequence ID" value="MBM2411313.1"/>
    <property type="molecule type" value="Genomic_DNA"/>
</dbReference>
<gene>
    <name evidence="2" type="ORF">JQX41_03280</name>
    <name evidence="3" type="ORF">JQX48_03280</name>
</gene>
<feature type="compositionally biased region" description="Basic and acidic residues" evidence="1">
    <location>
        <begin position="639"/>
        <end position="658"/>
    </location>
</feature>
<feature type="region of interest" description="Disordered" evidence="1">
    <location>
        <begin position="575"/>
        <end position="607"/>
    </location>
</feature>
<evidence type="ECO:0008006" key="6">
    <source>
        <dbReference type="Google" id="ProtNLM"/>
    </source>
</evidence>
<dbReference type="RefSeq" id="WP_138488095.1">
    <property type="nucleotide sequence ID" value="NZ_JAFBWU010000002.1"/>
</dbReference>
<feature type="compositionally biased region" description="Low complexity" evidence="1">
    <location>
        <begin position="659"/>
        <end position="669"/>
    </location>
</feature>
<dbReference type="AlphaFoldDB" id="A0A9Q2NV89"/>
<accession>A0A9Q2NV89</accession>
<sequence>MVSSNKILTVSYGTFSCTLEGFDNSFDTMKAIAEYFRDLAQNDRYFGAEPPTPDAEMLARIAEREIARRVEARFEKGNLVLRASEDAETPHGDVAPEQSRDAAKEDATAGVAATALAVAAQSAEADAAIADPYEVSEIAPTDVDLSDIDLSDLDLSDTAEGQPDTSEDVAEDALEDVSEDVVTDFTDLSIEIEEDDAFSADDILDADETTGAETSIEDLIAEQGEKAERRAEADAYAAQEATETPVVTDSVAEKLQRIRAVVASKAQATPEYIEDEHAMSGPDGDGIEENDAIDPTEVSALDDNLFTDTIAAVVSDQLDMEAEDEEDGLLPEMSDDDENDFEDVIAPVAHDTPSELEILRAKIAALEAAAAAQSEAPTEHKPVETADDLDPVMSLEDEDGLGDDEDDALFRTEEDENDTLTFDDEDEDDDDDNAPLVLEDAVAAVDDTDDQDDAPKPFVAHVAKAKRADVEAALAAGRLEEYDDEDEDEDDDAPIAAVRPIPGLEDSSLTPEQEAELARELADLHAEIDEDEDWDFDDDDDDDDTQFLTEAEEESASANIRKAVKLTSPARAMLTDTSIEEDAGSVERLVDKTDTEMEEPEGNRRRSAIAHLRAAVVATKADRILGFGKKTVDEEEPYREDLADAVRPRRPKVTETRSARPAPVRPAPLKLVAEQRIDVEAETDAAPIRPRRVMRNVEPVEAADMGAGTDEGFAEFAENQGAHTLPELLEAAAAYMSFVEGRDQFSRPQLMTKLLQAEGEASSREERLRSFGQLLRDGKIEKKGGGRFAASDSIGFKPDARAAG</sequence>
<feature type="compositionally biased region" description="Acidic residues" evidence="1">
    <location>
        <begin position="528"/>
        <end position="555"/>
    </location>
</feature>
<evidence type="ECO:0000313" key="4">
    <source>
        <dbReference type="Proteomes" id="UP000755667"/>
    </source>
</evidence>
<reference evidence="2 5" key="1">
    <citation type="submission" date="2021-01" db="EMBL/GenBank/DDBJ databases">
        <title>Diatom-associated Roseobacters Show Island Model of Population Structure.</title>
        <authorList>
            <person name="Qu L."/>
            <person name="Feng X."/>
            <person name="Chen Y."/>
            <person name="Li L."/>
            <person name="Wang X."/>
            <person name="Hu Z."/>
            <person name="Wang H."/>
            <person name="Luo H."/>
        </authorList>
    </citation>
    <scope>NUCLEOTIDE SEQUENCE</scope>
    <source>
        <strain evidence="3 5">CC28-63</strain>
        <strain evidence="2">CC28-69</strain>
    </source>
</reference>
<feature type="compositionally biased region" description="Low complexity" evidence="1">
    <location>
        <begin position="367"/>
        <end position="376"/>
    </location>
</feature>
<feature type="region of interest" description="Disordered" evidence="1">
    <location>
        <begin position="477"/>
        <end position="556"/>
    </location>
</feature>
<feature type="region of interest" description="Disordered" evidence="1">
    <location>
        <begin position="367"/>
        <end position="455"/>
    </location>
</feature>
<evidence type="ECO:0000313" key="3">
    <source>
        <dbReference type="EMBL" id="MBM2415980.1"/>
    </source>
</evidence>
<evidence type="ECO:0000313" key="2">
    <source>
        <dbReference type="EMBL" id="MBM2411313.1"/>
    </source>
</evidence>
<dbReference type="Proteomes" id="UP000755667">
    <property type="component" value="Unassembled WGS sequence"/>
</dbReference>
<comment type="caution">
    <text evidence="2">The sequence shown here is derived from an EMBL/GenBank/DDBJ whole genome shotgun (WGS) entry which is preliminary data.</text>
</comment>
<evidence type="ECO:0000313" key="5">
    <source>
        <dbReference type="Proteomes" id="UP000809440"/>
    </source>
</evidence>
<feature type="region of interest" description="Disordered" evidence="1">
    <location>
        <begin position="634"/>
        <end position="669"/>
    </location>
</feature>
<evidence type="ECO:0000256" key="1">
    <source>
        <dbReference type="SAM" id="MobiDB-lite"/>
    </source>
</evidence>
<proteinExistence type="predicted"/>
<keyword evidence="5" id="KW-1185">Reference proteome</keyword>
<dbReference type="GeneID" id="62641041"/>
<organism evidence="2 4">
    <name type="scientific">Marivita cryptomonadis</name>
    <dbReference type="NCBI Taxonomy" id="505252"/>
    <lineage>
        <taxon>Bacteria</taxon>
        <taxon>Pseudomonadati</taxon>
        <taxon>Pseudomonadota</taxon>
        <taxon>Alphaproteobacteria</taxon>
        <taxon>Rhodobacterales</taxon>
        <taxon>Roseobacteraceae</taxon>
        <taxon>Marivita</taxon>
    </lineage>
</organism>
<protein>
    <recommendedName>
        <fullName evidence="6">Lipoprotein</fullName>
    </recommendedName>
</protein>
<dbReference type="PROSITE" id="PS51257">
    <property type="entry name" value="PROKAR_LIPOPROTEIN"/>
    <property type="match status" value="1"/>
</dbReference>
<name>A0A9Q2NV89_9RHOB</name>
<dbReference type="OrthoDB" id="7798282at2"/>